<keyword evidence="3" id="KW-1185">Reference proteome</keyword>
<feature type="domain" description="6-hydroxymethylpterin diphosphokinase MptE-like" evidence="1">
    <location>
        <begin position="203"/>
        <end position="372"/>
    </location>
</feature>
<dbReference type="AlphaFoldDB" id="A0A2T0BG64"/>
<dbReference type="Pfam" id="PF01973">
    <property type="entry name" value="MptE-like"/>
    <property type="match status" value="1"/>
</dbReference>
<reference evidence="2 3" key="1">
    <citation type="submission" date="2018-03" db="EMBL/GenBank/DDBJ databases">
        <title>Genome sequence of Clostridium vincentii DSM 10228.</title>
        <authorList>
            <person name="Poehlein A."/>
            <person name="Daniel R."/>
        </authorList>
    </citation>
    <scope>NUCLEOTIDE SEQUENCE [LARGE SCALE GENOMIC DNA]</scope>
    <source>
        <strain evidence="2 3">DSM 10228</strain>
    </source>
</reference>
<dbReference type="PANTHER" id="PTHR41786:SF1">
    <property type="entry name" value="6-HYDROXYMETHYLPTERIN DIPHOSPHOKINASE MPTE-LIKE DOMAIN-CONTAINING PROTEIN"/>
    <property type="match status" value="1"/>
</dbReference>
<protein>
    <recommendedName>
        <fullName evidence="1">6-hydroxymethylpterin diphosphokinase MptE-like domain-containing protein</fullName>
    </recommendedName>
</protein>
<name>A0A2T0BG64_9CLOT</name>
<dbReference type="EMBL" id="PVXQ01000012">
    <property type="protein sequence ID" value="PRR82844.1"/>
    <property type="molecule type" value="Genomic_DNA"/>
</dbReference>
<accession>A0A2T0BG64</accession>
<dbReference type="RefSeq" id="WP_106059472.1">
    <property type="nucleotide sequence ID" value="NZ_PVXQ01000012.1"/>
</dbReference>
<proteinExistence type="predicted"/>
<evidence type="ECO:0000259" key="1">
    <source>
        <dbReference type="Pfam" id="PF01973"/>
    </source>
</evidence>
<sequence>MNIYEKNLEFFRQNIHSIYECLMLEKSRYDSKINIINDSLNLCVENEGKKCFVHSTYNTESENCSMFSSIDKDVEKIVIFGFGVGKCINYICDKFENLRNITIIEPDLNIFKVMLNYVDVSELSNKIGTITFIINKTKEEATKILWNCLKENLTQKVELTYNISYRSLYPEYFVHINNRITSNIKNFVINMATNDFFLFNWAENIIKNNKHCAPFLGNLSGEFKDIPVILVSAGPSLNYNIQYLKQVKNKAVIIALGSAIKILDSNGIIPHFRLAFDGSDNERNIFKNIDTEASVLIFSDMLNYNILNEYKGNKLRMVLNTDYISQYIQSKIHDDNYIFECGFSVANVALDVVIKLGFSKVIFIGQDLCYTDGNIHAKGTWIQENEYVDFNGIEYIKTINVIGETVYTDNKFLGMRDMLEHKIKSNSGITFVNATEKGLNIEGTVNKTFLQAMKDAVTNEFNIDHVLNKVFGEENEDNNIEKLEVVNSTLINELKDSIKINDYRLKKLKKLNKYYEKGLGIGKLNIELKYIKTIESELENSSFYKKAVKPMIFNKIKTIFMNYAYNGKDEKILLEKNIRALLGQTIVVKEYLSFILNLLQE</sequence>
<comment type="caution">
    <text evidence="2">The sequence shown here is derived from an EMBL/GenBank/DDBJ whole genome shotgun (WGS) entry which is preliminary data.</text>
</comment>
<organism evidence="2 3">
    <name type="scientific">Clostridium vincentii</name>
    <dbReference type="NCBI Taxonomy" id="52704"/>
    <lineage>
        <taxon>Bacteria</taxon>
        <taxon>Bacillati</taxon>
        <taxon>Bacillota</taxon>
        <taxon>Clostridia</taxon>
        <taxon>Eubacteriales</taxon>
        <taxon>Clostridiaceae</taxon>
        <taxon>Clostridium</taxon>
    </lineage>
</organism>
<dbReference type="OrthoDB" id="5291305at2"/>
<dbReference type="InterPro" id="IPR002826">
    <property type="entry name" value="MptE-like"/>
</dbReference>
<evidence type="ECO:0000313" key="3">
    <source>
        <dbReference type="Proteomes" id="UP000239471"/>
    </source>
</evidence>
<dbReference type="PANTHER" id="PTHR41786">
    <property type="entry name" value="MOTILITY ACCESSORY FACTOR MAF"/>
    <property type="match status" value="1"/>
</dbReference>
<evidence type="ECO:0000313" key="2">
    <source>
        <dbReference type="EMBL" id="PRR82844.1"/>
    </source>
</evidence>
<dbReference type="Proteomes" id="UP000239471">
    <property type="component" value="Unassembled WGS sequence"/>
</dbReference>
<gene>
    <name evidence="2" type="ORF">CLVI_14810</name>
</gene>